<dbReference type="GO" id="GO:0003690">
    <property type="term" value="F:double-stranded DNA binding"/>
    <property type="evidence" value="ECO:0007669"/>
    <property type="project" value="TreeGrafter"/>
</dbReference>
<protein>
    <recommendedName>
        <fullName evidence="1">General transcription factor IIH subunit 4</fullName>
    </recommendedName>
</protein>
<dbReference type="GO" id="GO:0000439">
    <property type="term" value="C:transcription factor TFIIH core complex"/>
    <property type="evidence" value="ECO:0007669"/>
    <property type="project" value="InterPro"/>
</dbReference>
<sequence length="491" mass="54647">MAAMAAARPKLGLETLFTHTTASLDRLYTSRWVCRAVFAQLSGTARAVIMRLLYVDCAEATVRKWAADTEEARRAFEDALGALKALRVLRVVVGGEDGGRVAMMTLSPSFRLGLSAALTSACQVPWQGPEYKLQADHETTMNDIVSHMHDCWNNVLRFLVEEDKAAVPLSDSMRALVESERVDLLKKNDKNKMELTQKGYEFMLKGVYMQVWEFITVYLDTLSGSESGIEEREQVLDFLYHLSYCRVGDAYHRNALTGAQRSLLLKFKDLGLVYMRKKKSKRFYPTPLGVHLMAGGDGAAAAVAAAGEDPMAGEGSTKDMRIIVQTNLKVIAYTTSRLHASMLGMFSEVHMRLPNMVLAELTRRSVKKAVSIGVNAERIKNFLVSHAHPVVAAKDVIIPENVSDQIDLWEGESKRVKFDAAVLVNLRSESLTEADFSVLVADVRKVEEAEGNRIMLWTSAVKQLIVVHPGREGVVQQLLEQHRNDNVVVLH</sequence>
<dbReference type="InterPro" id="IPR004598">
    <property type="entry name" value="TFIIH_p52/Tfb2"/>
</dbReference>
<comment type="function">
    <text evidence="1">Component of the general transcription and DNA repair factor IIH (TFIIH) core complex which is involved in general and transcription-coupled nucleotide excision repair (NER) of damaged DNA.</text>
</comment>
<dbReference type="GO" id="GO:0005675">
    <property type="term" value="C:transcription factor TFIIH holo complex"/>
    <property type="evidence" value="ECO:0007669"/>
    <property type="project" value="TreeGrafter"/>
</dbReference>
<name>A0A7S1TPD0_9STRA</name>
<keyword evidence="1" id="KW-0234">DNA repair</keyword>
<dbReference type="Pfam" id="PF03849">
    <property type="entry name" value="Tfb2"/>
    <property type="match status" value="1"/>
</dbReference>
<evidence type="ECO:0000313" key="2">
    <source>
        <dbReference type="EMBL" id="CAD9242403.1"/>
    </source>
</evidence>
<dbReference type="AlphaFoldDB" id="A0A7S1TPD0"/>
<reference evidence="2" key="1">
    <citation type="submission" date="2021-01" db="EMBL/GenBank/DDBJ databases">
        <authorList>
            <person name="Corre E."/>
            <person name="Pelletier E."/>
            <person name="Niang G."/>
            <person name="Scheremetjew M."/>
            <person name="Finn R."/>
            <person name="Kale V."/>
            <person name="Holt S."/>
            <person name="Cochrane G."/>
            <person name="Meng A."/>
            <person name="Brown T."/>
            <person name="Cohen L."/>
        </authorList>
    </citation>
    <scope>NUCLEOTIDE SEQUENCE</scope>
    <source>
        <strain evidence="2">CCMP2877</strain>
    </source>
</reference>
<dbReference type="GO" id="GO:0001671">
    <property type="term" value="F:ATPase activator activity"/>
    <property type="evidence" value="ECO:0007669"/>
    <property type="project" value="InterPro"/>
</dbReference>
<dbReference type="PANTHER" id="PTHR13152:SF0">
    <property type="entry name" value="GENERAL TRANSCRIPTION FACTOR IIH SUBUNIT 4"/>
    <property type="match status" value="1"/>
</dbReference>
<accession>A0A7S1TPD0</accession>
<comment type="similarity">
    <text evidence="1">Belongs to the TFB2 family.</text>
</comment>
<keyword evidence="1" id="KW-0805">Transcription regulation</keyword>
<gene>
    <name evidence="2" type="ORF">PPAR1163_LOCUS746</name>
</gene>
<organism evidence="2">
    <name type="scientific">Phaeomonas parva</name>
    <dbReference type="NCBI Taxonomy" id="124430"/>
    <lineage>
        <taxon>Eukaryota</taxon>
        <taxon>Sar</taxon>
        <taxon>Stramenopiles</taxon>
        <taxon>Ochrophyta</taxon>
        <taxon>Pinguiophyceae</taxon>
        <taxon>Pinguiochrysidales</taxon>
        <taxon>Pinguiochrysidaceae</taxon>
        <taxon>Phaeomonas</taxon>
    </lineage>
</organism>
<dbReference type="GO" id="GO:0006289">
    <property type="term" value="P:nucleotide-excision repair"/>
    <property type="evidence" value="ECO:0007669"/>
    <property type="project" value="InterPro"/>
</dbReference>
<evidence type="ECO:0000256" key="1">
    <source>
        <dbReference type="RuleBase" id="RU364024"/>
    </source>
</evidence>
<dbReference type="PANTHER" id="PTHR13152">
    <property type="entry name" value="TFIIH, POLYPEPTIDE 4"/>
    <property type="match status" value="1"/>
</dbReference>
<proteinExistence type="inferred from homology"/>
<keyword evidence="1" id="KW-0227">DNA damage</keyword>
<dbReference type="EMBL" id="HBGJ01001030">
    <property type="protein sequence ID" value="CAD9242403.1"/>
    <property type="molecule type" value="Transcribed_RNA"/>
</dbReference>
<comment type="subcellular location">
    <subcellularLocation>
        <location evidence="1">Nucleus</location>
    </subcellularLocation>
</comment>
<keyword evidence="1" id="KW-0804">Transcription</keyword>
<dbReference type="Gene3D" id="3.30.70.2610">
    <property type="match status" value="1"/>
</dbReference>
<keyword evidence="1" id="KW-0539">Nucleus</keyword>